<accession>A0A8H5ZTG6</accession>
<name>A0A8H5ZTG6_PETAA</name>
<evidence type="ECO:0000313" key="1">
    <source>
        <dbReference type="EMBL" id="KAF5854886.1"/>
    </source>
</evidence>
<dbReference type="EMBL" id="SPNV01000611">
    <property type="protein sequence ID" value="KAF5854886.1"/>
    <property type="molecule type" value="Genomic_DNA"/>
</dbReference>
<dbReference type="Proteomes" id="UP000541154">
    <property type="component" value="Unassembled WGS sequence"/>
</dbReference>
<evidence type="ECO:0000313" key="2">
    <source>
        <dbReference type="Proteomes" id="UP000541154"/>
    </source>
</evidence>
<dbReference type="AlphaFoldDB" id="A0A8H5ZTG6"/>
<reference evidence="1 2" key="1">
    <citation type="submission" date="2019-04" db="EMBL/GenBank/DDBJ databases">
        <title>Aspergillus burnettii sp. nov., novel species from soil in southeast Queensland.</title>
        <authorList>
            <person name="Gilchrist C.L.M."/>
            <person name="Pitt J.I."/>
            <person name="Lange L."/>
            <person name="Lacey H.J."/>
            <person name="Vuong D."/>
            <person name="Midgley D.J."/>
            <person name="Greenfield P."/>
            <person name="Bradbury M."/>
            <person name="Lacey E."/>
            <person name="Busk P.K."/>
            <person name="Pilgaard B."/>
            <person name="Chooi Y.H."/>
            <person name="Piggott A.M."/>
        </authorList>
    </citation>
    <scope>NUCLEOTIDE SEQUENCE [LARGE SCALE GENOMIC DNA]</scope>
    <source>
        <strain evidence="1 2">FRR 5400</strain>
    </source>
</reference>
<feature type="non-terminal residue" evidence="1">
    <location>
        <position position="1"/>
    </location>
</feature>
<keyword evidence="2" id="KW-1185">Reference proteome</keyword>
<organism evidence="1 2">
    <name type="scientific">Petromyces alliaceus</name>
    <name type="common">Aspergillus alliaceus</name>
    <dbReference type="NCBI Taxonomy" id="209559"/>
    <lineage>
        <taxon>Eukaryota</taxon>
        <taxon>Fungi</taxon>
        <taxon>Dikarya</taxon>
        <taxon>Ascomycota</taxon>
        <taxon>Pezizomycotina</taxon>
        <taxon>Eurotiomycetes</taxon>
        <taxon>Eurotiomycetidae</taxon>
        <taxon>Eurotiales</taxon>
        <taxon>Aspergillaceae</taxon>
        <taxon>Aspergillus</taxon>
        <taxon>Aspergillus subgen. Circumdati</taxon>
    </lineage>
</organism>
<gene>
    <name evidence="1" type="ORF">ETB97_010936</name>
</gene>
<sequence length="248" mass="27896">YPSEEKTGYSQREQHTDRGLEISYVHHTAMQFVRQSATREKNGTAIVVPLVLKPQPLRALYRALTAVWYFGNSDKSAYLLADLRSDEYDSTSSAGVYFEMTYGLWNAFFLTTLPHCLDEDDLSQVSVLCNTLTDFILSGRCLRWVEMAIIINYEGGFTNLLDNVLKALLASEESTVIIDNDSKGKLLPAFQSYSTVRTQFFTDYAYVISCAGPTSGENISVPEGFADRPLAVNLMLLGRTWAHLYDSY</sequence>
<protein>
    <submittedName>
        <fullName evidence="1">Uncharacterized protein</fullName>
    </submittedName>
</protein>
<proteinExistence type="predicted"/>
<comment type="caution">
    <text evidence="1">The sequence shown here is derived from an EMBL/GenBank/DDBJ whole genome shotgun (WGS) entry which is preliminary data.</text>
</comment>